<dbReference type="InterPro" id="IPR007695">
    <property type="entry name" value="DNA_mismatch_repair_MutS-lik_N"/>
</dbReference>
<dbReference type="Gene3D" id="1.10.1420.10">
    <property type="match status" value="2"/>
</dbReference>
<evidence type="ECO:0000256" key="5">
    <source>
        <dbReference type="ARBA" id="ARBA00023125"/>
    </source>
</evidence>
<accession>A0A0X1U7F3</accession>
<dbReference type="RefSeq" id="WP_066049169.1">
    <property type="nucleotide sequence ID" value="NZ_CP014223.1"/>
</dbReference>
<feature type="domain" description="DNA mismatch repair proteins mutS family" evidence="11">
    <location>
        <begin position="695"/>
        <end position="711"/>
    </location>
</feature>
<evidence type="ECO:0000256" key="8">
    <source>
        <dbReference type="NCBIfam" id="TIGR01070"/>
    </source>
</evidence>
<dbReference type="InterPro" id="IPR027417">
    <property type="entry name" value="P-loop_NTPase"/>
</dbReference>
<dbReference type="Gene3D" id="3.30.420.110">
    <property type="entry name" value="MutS, connector domain"/>
    <property type="match status" value="1"/>
</dbReference>
<evidence type="ECO:0000256" key="2">
    <source>
        <dbReference type="ARBA" id="ARBA00022741"/>
    </source>
</evidence>
<dbReference type="InterPro" id="IPR016151">
    <property type="entry name" value="DNA_mismatch_repair_MutS_N"/>
</dbReference>
<dbReference type="InterPro" id="IPR045076">
    <property type="entry name" value="MutS"/>
</dbReference>
<dbReference type="GO" id="GO:0005524">
    <property type="term" value="F:ATP binding"/>
    <property type="evidence" value="ECO:0007669"/>
    <property type="project" value="UniProtKB-UniRule"/>
</dbReference>
<dbReference type="Pfam" id="PF05190">
    <property type="entry name" value="MutS_IV"/>
    <property type="match status" value="1"/>
</dbReference>
<dbReference type="Gene3D" id="3.40.50.300">
    <property type="entry name" value="P-loop containing nucleotide triphosphate hydrolases"/>
    <property type="match status" value="1"/>
</dbReference>
<reference evidence="13" key="4">
    <citation type="submission" date="2016-11" db="EMBL/GenBank/DDBJ databases">
        <authorList>
            <person name="Varghese N."/>
            <person name="Submissions S."/>
        </authorList>
    </citation>
    <scope>NUCLEOTIDE SEQUENCE</scope>
    <source>
        <strain evidence="13">DSM 1682</strain>
    </source>
</reference>
<dbReference type="OrthoDB" id="9802448at2"/>
<keyword evidence="6 7" id="KW-0234">DNA repair</keyword>
<feature type="coiled-coil region" evidence="10">
    <location>
        <begin position="811"/>
        <end position="838"/>
    </location>
</feature>
<dbReference type="CDD" id="cd03284">
    <property type="entry name" value="ABC_MutS1"/>
    <property type="match status" value="1"/>
</dbReference>
<protein>
    <recommendedName>
        <fullName evidence="7 8">DNA mismatch repair protein MutS</fullName>
    </recommendedName>
</protein>
<dbReference type="KEGG" id="cpro:CPRO_12760"/>
<dbReference type="PIRSF" id="PIRSF037677">
    <property type="entry name" value="DNA_mis_repair_Msh6"/>
    <property type="match status" value="1"/>
</dbReference>
<dbReference type="InterPro" id="IPR007860">
    <property type="entry name" value="DNA_mmatch_repair_MutS_con_dom"/>
</dbReference>
<proteinExistence type="inferred from homology"/>
<comment type="function">
    <text evidence="7">This protein is involved in the repair of mismatches in DNA. It is possible that it carries out the mismatch recognition step. This protein has a weak ATPase activity.</text>
</comment>
<reference evidence="12 14" key="1">
    <citation type="journal article" date="2016" name="Genome Announc.">
        <title>Complete Genome Sequence of the Amino Acid-Fermenting Clostridium propionicum X2 (DSM 1682).</title>
        <authorList>
            <person name="Poehlein A."/>
            <person name="Schlien K."/>
            <person name="Chowdhury N.P."/>
            <person name="Gottschalk G."/>
            <person name="Buckel W."/>
            <person name="Daniel R."/>
        </authorList>
    </citation>
    <scope>NUCLEOTIDE SEQUENCE [LARGE SCALE GENOMIC DNA]</scope>
    <source>
        <strain evidence="12 14">X2</strain>
    </source>
</reference>
<dbReference type="SUPFAM" id="SSF48334">
    <property type="entry name" value="DNA repair protein MutS, domain III"/>
    <property type="match status" value="1"/>
</dbReference>
<dbReference type="GO" id="GO:0030983">
    <property type="term" value="F:mismatched DNA binding"/>
    <property type="evidence" value="ECO:0007669"/>
    <property type="project" value="InterPro"/>
</dbReference>
<dbReference type="GO" id="GO:0140664">
    <property type="term" value="F:ATP-dependent DNA damage sensor activity"/>
    <property type="evidence" value="ECO:0007669"/>
    <property type="project" value="InterPro"/>
</dbReference>
<dbReference type="Gene3D" id="3.40.1170.10">
    <property type="entry name" value="DNA repair protein MutS, domain I"/>
    <property type="match status" value="1"/>
</dbReference>
<keyword evidence="5 7" id="KW-0238">DNA-binding</keyword>
<evidence type="ECO:0000256" key="4">
    <source>
        <dbReference type="ARBA" id="ARBA00022840"/>
    </source>
</evidence>
<dbReference type="Pfam" id="PF05192">
    <property type="entry name" value="MutS_III"/>
    <property type="match status" value="1"/>
</dbReference>
<dbReference type="FunFam" id="1.10.1420.10:FF:000007">
    <property type="entry name" value="DNA mismatch repair protein MutS"/>
    <property type="match status" value="1"/>
</dbReference>
<gene>
    <name evidence="7 12" type="primary">mutS</name>
    <name evidence="12" type="ORF">CPRO_12760</name>
    <name evidence="13" type="ORF">SAMN02745151_01688</name>
</gene>
<dbReference type="SUPFAM" id="SSF55271">
    <property type="entry name" value="DNA repair protein MutS, domain I"/>
    <property type="match status" value="1"/>
</dbReference>
<reference evidence="15" key="3">
    <citation type="submission" date="2016-11" db="EMBL/GenBank/DDBJ databases">
        <authorList>
            <person name="Jaros S."/>
            <person name="Januszkiewicz K."/>
            <person name="Wedrychowicz H."/>
        </authorList>
    </citation>
    <scope>NUCLEOTIDE SEQUENCE [LARGE SCALE GENOMIC DNA]</scope>
    <source>
        <strain evidence="15">DSM 1682</strain>
    </source>
</reference>
<evidence type="ECO:0000313" key="12">
    <source>
        <dbReference type="EMBL" id="AMJ40869.1"/>
    </source>
</evidence>
<dbReference type="AlphaFoldDB" id="A0A0X1U7F3"/>
<dbReference type="Proteomes" id="UP000068026">
    <property type="component" value="Chromosome"/>
</dbReference>
<evidence type="ECO:0000256" key="3">
    <source>
        <dbReference type="ARBA" id="ARBA00022763"/>
    </source>
</evidence>
<dbReference type="InterPro" id="IPR000432">
    <property type="entry name" value="DNA_mismatch_repair_MutS_C"/>
</dbReference>
<dbReference type="InterPro" id="IPR005748">
    <property type="entry name" value="DNA_mismatch_repair_MutS"/>
</dbReference>
<evidence type="ECO:0000313" key="15">
    <source>
        <dbReference type="Proteomes" id="UP000184204"/>
    </source>
</evidence>
<evidence type="ECO:0000313" key="14">
    <source>
        <dbReference type="Proteomes" id="UP000068026"/>
    </source>
</evidence>
<dbReference type="SMART" id="SM00533">
    <property type="entry name" value="MUTSd"/>
    <property type="match status" value="1"/>
</dbReference>
<dbReference type="GO" id="GO:0003684">
    <property type="term" value="F:damaged DNA binding"/>
    <property type="evidence" value="ECO:0007669"/>
    <property type="project" value="UniProtKB-UniRule"/>
</dbReference>
<dbReference type="FunFam" id="3.40.50.300:FF:001579">
    <property type="entry name" value="DNA mismatch repair protein MutS"/>
    <property type="match status" value="1"/>
</dbReference>
<name>A0A0X1U7F3_ANAPI</name>
<dbReference type="SUPFAM" id="SSF52540">
    <property type="entry name" value="P-loop containing nucleoside triphosphate hydrolases"/>
    <property type="match status" value="1"/>
</dbReference>
<dbReference type="EMBL" id="CP014223">
    <property type="protein sequence ID" value="AMJ40869.1"/>
    <property type="molecule type" value="Genomic_DNA"/>
</dbReference>
<dbReference type="Pfam" id="PF05188">
    <property type="entry name" value="MutS_II"/>
    <property type="match status" value="1"/>
</dbReference>
<evidence type="ECO:0000256" key="7">
    <source>
        <dbReference type="HAMAP-Rule" id="MF_00096"/>
    </source>
</evidence>
<dbReference type="PROSITE" id="PS00486">
    <property type="entry name" value="DNA_MISMATCH_REPAIR_2"/>
    <property type="match status" value="1"/>
</dbReference>
<dbReference type="GO" id="GO:0005829">
    <property type="term" value="C:cytosol"/>
    <property type="evidence" value="ECO:0007669"/>
    <property type="project" value="TreeGrafter"/>
</dbReference>
<dbReference type="InterPro" id="IPR036187">
    <property type="entry name" value="DNA_mismatch_repair_MutS_sf"/>
</dbReference>
<dbReference type="PANTHER" id="PTHR11361">
    <property type="entry name" value="DNA MISMATCH REPAIR PROTEIN MUTS FAMILY MEMBER"/>
    <property type="match status" value="1"/>
</dbReference>
<evidence type="ECO:0000313" key="13">
    <source>
        <dbReference type="EMBL" id="SHE75329.1"/>
    </source>
</evidence>
<feature type="binding site" evidence="7">
    <location>
        <begin position="621"/>
        <end position="628"/>
    </location>
    <ligand>
        <name>ATP</name>
        <dbReference type="ChEBI" id="CHEBI:30616"/>
    </ligand>
</feature>
<dbReference type="InterPro" id="IPR036678">
    <property type="entry name" value="MutS_con_dom_sf"/>
</dbReference>
<comment type="similarity">
    <text evidence="1 7 9">Belongs to the DNA mismatch repair MutS family.</text>
</comment>
<evidence type="ECO:0000256" key="9">
    <source>
        <dbReference type="RuleBase" id="RU003756"/>
    </source>
</evidence>
<keyword evidence="4 7" id="KW-0067">ATP-binding</keyword>
<sequence>MAKITPMMQQYFEIKENYKHCLLFFRLGDFYEMFFEDAVIASKELEITLTGKDWGQEERAPMCGVPFHSADGYIARLVEKGYKVAICEQVEDPKLAKGIVKRDVVRVITPGTVLDNAVLDERKNNYILAVYSSGAGYGIAACDVSTGEFQTTEFTSIQAANKILDEIARFAPAEVICNESFLNNPLCNEIKDRFYYFLNDIDNRMFDFATAKDTILKHFQVKTLDGYGLSKKPSAVAAAGGLLWYLLETQKNELNHISTVKYYTTGDFMLLDVSSRRNLELTETMREKNRKGSLLWVLDKTQTAMGARLLRKWIEQPLLSAGEIHKRLDGVEELFGDLFLREEIKDILHSMYDFERIMSRVIFQNANARDLAALKNSIENLPLLKNILARCKSPYLAEICEKLDPLENIHTLIAQAIVEDPPFSVREGGMIKPGFHSELDTFAQAKEKGTTWIHQMEEEEKEKTGIKNLKIRFNKVFGYYIEVTRSNMKEVPQHYIRKQTLANCERYITPELNELAELILGAEEKITALEYQIFTEIRNAVAAEVERIQYCAYMVSVVDALQSFAEVAQNMNYVKPVVDEGDVITVTGGRHPVVEKMTKGQFIPNDIYLDQEETRLAIITGPNMAGKSTYMRQTALIVLMAQIGSFVPADAAHIGIVDRIFTRVGASDDLSAGQSTFMVEMSEVANILNNATSKSLLILDEIGRGTSTFDGLSIAWAVLEYIADEKQIGAKTLFATHYHELSELEGKLPGVKNYCIAVQEMGEDIIFLRKIKRGGADHSYGVQVARLAGLPTKVIRRSGQILKQLNAADITKKAKKIAVEAQEQAEDLAKQIDMFSVKENQMIDEISKLDVMAMTPIEALQTLFELHKKAKGL</sequence>
<keyword evidence="2 7" id="KW-0547">Nucleotide-binding</keyword>
<keyword evidence="10" id="KW-0175">Coiled coil</keyword>
<organism evidence="13 15">
    <name type="scientific">Anaerotignum propionicum DSM 1682</name>
    <dbReference type="NCBI Taxonomy" id="991789"/>
    <lineage>
        <taxon>Bacteria</taxon>
        <taxon>Bacillati</taxon>
        <taxon>Bacillota</taxon>
        <taxon>Clostridia</taxon>
        <taxon>Lachnospirales</taxon>
        <taxon>Anaerotignaceae</taxon>
        <taxon>Anaerotignum</taxon>
    </lineage>
</organism>
<dbReference type="GO" id="GO:0006298">
    <property type="term" value="P:mismatch repair"/>
    <property type="evidence" value="ECO:0007669"/>
    <property type="project" value="UniProtKB-UniRule"/>
</dbReference>
<dbReference type="Pfam" id="PF00488">
    <property type="entry name" value="MutS_V"/>
    <property type="match status" value="1"/>
</dbReference>
<dbReference type="HAMAP" id="MF_00096">
    <property type="entry name" value="MutS"/>
    <property type="match status" value="1"/>
</dbReference>
<dbReference type="InterPro" id="IPR007861">
    <property type="entry name" value="DNA_mismatch_repair_MutS_clamp"/>
</dbReference>
<dbReference type="PANTHER" id="PTHR11361:SF34">
    <property type="entry name" value="DNA MISMATCH REPAIR PROTEIN MSH1, MITOCHONDRIAL"/>
    <property type="match status" value="1"/>
</dbReference>
<keyword evidence="3 7" id="KW-0227">DNA damage</keyword>
<dbReference type="SMART" id="SM00534">
    <property type="entry name" value="MUTSac"/>
    <property type="match status" value="1"/>
</dbReference>
<evidence type="ECO:0000256" key="1">
    <source>
        <dbReference type="ARBA" id="ARBA00006271"/>
    </source>
</evidence>
<dbReference type="InterPro" id="IPR017261">
    <property type="entry name" value="DNA_mismatch_repair_MutS/MSH"/>
</dbReference>
<dbReference type="NCBIfam" id="TIGR01070">
    <property type="entry name" value="mutS1"/>
    <property type="match status" value="1"/>
</dbReference>
<dbReference type="FunFam" id="3.40.1170.10:FF:000001">
    <property type="entry name" value="DNA mismatch repair protein MutS"/>
    <property type="match status" value="1"/>
</dbReference>
<dbReference type="EMBL" id="FQUA01000006">
    <property type="protein sequence ID" value="SHE75329.1"/>
    <property type="molecule type" value="Genomic_DNA"/>
</dbReference>
<evidence type="ECO:0000259" key="11">
    <source>
        <dbReference type="PROSITE" id="PS00486"/>
    </source>
</evidence>
<dbReference type="InterPro" id="IPR007696">
    <property type="entry name" value="DNA_mismatch_repair_MutS_core"/>
</dbReference>
<evidence type="ECO:0000256" key="6">
    <source>
        <dbReference type="ARBA" id="ARBA00023204"/>
    </source>
</evidence>
<keyword evidence="14" id="KW-1185">Reference proteome</keyword>
<dbReference type="Proteomes" id="UP000184204">
    <property type="component" value="Unassembled WGS sequence"/>
</dbReference>
<evidence type="ECO:0000256" key="10">
    <source>
        <dbReference type="SAM" id="Coils"/>
    </source>
</evidence>
<reference evidence="14" key="2">
    <citation type="submission" date="2016-01" db="EMBL/GenBank/DDBJ databases">
        <authorList>
            <person name="Poehlein A."/>
            <person name="Schlien K."/>
            <person name="Gottschalk G."/>
            <person name="Buckel W."/>
            <person name="Daniel R."/>
        </authorList>
    </citation>
    <scope>NUCLEOTIDE SEQUENCE [LARGE SCALE GENOMIC DNA]</scope>
    <source>
        <strain evidence="14">X2</strain>
    </source>
</reference>
<dbReference type="SUPFAM" id="SSF53150">
    <property type="entry name" value="DNA repair protein MutS, domain II"/>
    <property type="match status" value="1"/>
</dbReference>
<dbReference type="NCBIfam" id="NF003810">
    <property type="entry name" value="PRK05399.1"/>
    <property type="match status" value="1"/>
</dbReference>
<dbReference type="Pfam" id="PF01624">
    <property type="entry name" value="MutS_I"/>
    <property type="match status" value="1"/>
</dbReference>